<reference evidence="2 3" key="1">
    <citation type="journal article" date="2016" name="Nat. Commun.">
        <title>Thousands of microbial genomes shed light on interconnected biogeochemical processes in an aquifer system.</title>
        <authorList>
            <person name="Anantharaman K."/>
            <person name="Brown C.T."/>
            <person name="Hug L.A."/>
            <person name="Sharon I."/>
            <person name="Castelle C.J."/>
            <person name="Probst A.J."/>
            <person name="Thomas B.C."/>
            <person name="Singh A."/>
            <person name="Wilkins M.J."/>
            <person name="Karaoz U."/>
            <person name="Brodie E.L."/>
            <person name="Williams K.H."/>
            <person name="Hubbard S.S."/>
            <person name="Banfield J.F."/>
        </authorList>
    </citation>
    <scope>NUCLEOTIDE SEQUENCE [LARGE SCALE GENOMIC DNA]</scope>
</reference>
<dbReference type="SMART" id="SM00062">
    <property type="entry name" value="PBPb"/>
    <property type="match status" value="1"/>
</dbReference>
<evidence type="ECO:0000259" key="1">
    <source>
        <dbReference type="SMART" id="SM00062"/>
    </source>
</evidence>
<dbReference type="Gene3D" id="3.40.190.10">
    <property type="entry name" value="Periplasmic binding protein-like II"/>
    <property type="match status" value="2"/>
</dbReference>
<dbReference type="AlphaFoldDB" id="A0A1F6TJS2"/>
<gene>
    <name evidence="2" type="ORF">A2151_01500</name>
</gene>
<name>A0A1F6TJS2_9PROT</name>
<organism evidence="2 3">
    <name type="scientific">Candidatus Muproteobacteria bacterium RBG_16_65_34</name>
    <dbReference type="NCBI Taxonomy" id="1817760"/>
    <lineage>
        <taxon>Bacteria</taxon>
        <taxon>Pseudomonadati</taxon>
        <taxon>Pseudomonadota</taxon>
        <taxon>Candidatus Muproteobacteria</taxon>
    </lineage>
</organism>
<comment type="caution">
    <text evidence="2">The sequence shown here is derived from an EMBL/GenBank/DDBJ whole genome shotgun (WGS) entry which is preliminary data.</text>
</comment>
<dbReference type="STRING" id="1817760.A2151_01500"/>
<accession>A0A1F6TJS2</accession>
<evidence type="ECO:0000313" key="2">
    <source>
        <dbReference type="EMBL" id="OGI45362.1"/>
    </source>
</evidence>
<protein>
    <recommendedName>
        <fullName evidence="1">Solute-binding protein family 3/N-terminal domain-containing protein</fullName>
    </recommendedName>
</protein>
<evidence type="ECO:0000313" key="3">
    <source>
        <dbReference type="Proteomes" id="UP000178885"/>
    </source>
</evidence>
<sequence length="264" mass="28732">MGLLSLLGGAVARGDLVFSTQPRGPYAKVGPAFEQVADYLSKVSGEKVVYRHFGDWISYSAAIRKDDLDIVFDGPQFVAWRLAYRTHTLVAMLPPSDATHIVVVKKDNSAIAQVKQLAGRTVCGRPPPNLASLELLREFDNPARVPFIVEVDGYEGAYRGLMQGKCAAALMSNTVYEKLDKDARAARVVFTSERKLPPGGFTVGRGIAPEARAKIGKALTSPDSAKAIKAFLDDYSKGRTLAEPRPEEYKGVENLLKGEFGFEP</sequence>
<dbReference type="Pfam" id="PF12974">
    <property type="entry name" value="Phosphonate-bd"/>
    <property type="match status" value="1"/>
</dbReference>
<dbReference type="EMBL" id="MFSU01000109">
    <property type="protein sequence ID" value="OGI45362.1"/>
    <property type="molecule type" value="Genomic_DNA"/>
</dbReference>
<dbReference type="Proteomes" id="UP000178885">
    <property type="component" value="Unassembled WGS sequence"/>
</dbReference>
<dbReference type="InterPro" id="IPR001638">
    <property type="entry name" value="Solute-binding_3/MltF_N"/>
</dbReference>
<feature type="domain" description="Solute-binding protein family 3/N-terminal" evidence="1">
    <location>
        <begin position="26"/>
        <end position="234"/>
    </location>
</feature>
<proteinExistence type="predicted"/>
<dbReference type="SUPFAM" id="SSF53850">
    <property type="entry name" value="Periplasmic binding protein-like II"/>
    <property type="match status" value="1"/>
</dbReference>